<gene>
    <name evidence="1" type="ORF">S12H4_51604</name>
</gene>
<reference evidence="1" key="1">
    <citation type="journal article" date="2014" name="Front. Microbiol.">
        <title>High frequency of phylogenetically diverse reductive dehalogenase-homologous genes in deep subseafloor sedimentary metagenomes.</title>
        <authorList>
            <person name="Kawai M."/>
            <person name="Futagami T."/>
            <person name="Toyoda A."/>
            <person name="Takaki Y."/>
            <person name="Nishi S."/>
            <person name="Hori S."/>
            <person name="Arai W."/>
            <person name="Tsubouchi T."/>
            <person name="Morono Y."/>
            <person name="Uchiyama I."/>
            <person name="Ito T."/>
            <person name="Fujiyama A."/>
            <person name="Inagaki F."/>
            <person name="Takami H."/>
        </authorList>
    </citation>
    <scope>NUCLEOTIDE SEQUENCE</scope>
    <source>
        <strain evidence="1">Expedition CK06-06</strain>
    </source>
</reference>
<organism evidence="1">
    <name type="scientific">marine sediment metagenome</name>
    <dbReference type="NCBI Taxonomy" id="412755"/>
    <lineage>
        <taxon>unclassified sequences</taxon>
        <taxon>metagenomes</taxon>
        <taxon>ecological metagenomes</taxon>
    </lineage>
</organism>
<name>X1USG4_9ZZZZ</name>
<accession>X1USG4</accession>
<dbReference type="AlphaFoldDB" id="X1USG4"/>
<evidence type="ECO:0000313" key="1">
    <source>
        <dbReference type="EMBL" id="GAJ02836.1"/>
    </source>
</evidence>
<protein>
    <submittedName>
        <fullName evidence="1">Uncharacterized protein</fullName>
    </submittedName>
</protein>
<proteinExistence type="predicted"/>
<dbReference type="EMBL" id="BARW01032632">
    <property type="protein sequence ID" value="GAJ02836.1"/>
    <property type="molecule type" value="Genomic_DNA"/>
</dbReference>
<sequence>EGITTDDSLAAGTTFIDAALKGAGANSFDAMLAVLYPGDPQKVDSKSITGFNTLTGEVTLAGAYKGLVAPIPAGVPYKILTFRFTAADVAAIETKLDHAGYGLEALAGALAEILEDTGTDLEAKLDALYPYHGLVYYGKVTTYTNPTHFKASGLVGFGDDYFNDHRVYVVRDAAGAGGDPQGEMQPISDYVSSDGTFTHTAFTVPLTADDEVFKGCQAVGRIYQACDGWVKY</sequence>
<feature type="non-terminal residue" evidence="1">
    <location>
        <position position="1"/>
    </location>
</feature>
<comment type="caution">
    <text evidence="1">The sequence shown here is derived from an EMBL/GenBank/DDBJ whole genome shotgun (WGS) entry which is preliminary data.</text>
</comment>